<reference evidence="2 3" key="1">
    <citation type="journal article" date="2011" name="J. Bacteriol.">
        <title>Genome sequence of 'Pedosphaera parvula' Ellin514, an aerobic Verrucomicrobial isolate from pasture soil.</title>
        <authorList>
            <person name="Kant R."/>
            <person name="van Passel M.W."/>
            <person name="Sangwan P."/>
            <person name="Palva A."/>
            <person name="Lucas S."/>
            <person name="Copeland A."/>
            <person name="Lapidus A."/>
            <person name="Glavina Del Rio T."/>
            <person name="Dalin E."/>
            <person name="Tice H."/>
            <person name="Bruce D."/>
            <person name="Goodwin L."/>
            <person name="Pitluck S."/>
            <person name="Chertkov O."/>
            <person name="Larimer F.W."/>
            <person name="Land M.L."/>
            <person name="Hauser L."/>
            <person name="Brettin T.S."/>
            <person name="Detter J.C."/>
            <person name="Han S."/>
            <person name="de Vos W.M."/>
            <person name="Janssen P.H."/>
            <person name="Smidt H."/>
        </authorList>
    </citation>
    <scope>NUCLEOTIDE SEQUENCE [LARGE SCALE GENOMIC DNA]</scope>
    <source>
        <strain evidence="2 3">Ellin514</strain>
    </source>
</reference>
<evidence type="ECO:0000313" key="3">
    <source>
        <dbReference type="Proteomes" id="UP000003688"/>
    </source>
</evidence>
<dbReference type="OrthoDB" id="9775849at2"/>
<dbReference type="GO" id="GO:0033785">
    <property type="term" value="F:heptose 7-phosphate kinase activity"/>
    <property type="evidence" value="ECO:0007669"/>
    <property type="project" value="TreeGrafter"/>
</dbReference>
<dbReference type="InterPro" id="IPR011611">
    <property type="entry name" value="PfkB_dom"/>
</dbReference>
<dbReference type="Gene3D" id="3.40.1190.20">
    <property type="match status" value="1"/>
</dbReference>
<sequence>MDAARFQSLTRQYRKLRIAVIGDFCLDRYLEIDPTKSEVSIETNLTVHNITHIRSQPGAAGTILNNLVALGIGEVHAVGFCGEDGEGFELRKSLQQLKGVNTTHFISTPHRRTFTYTKPLVISLGKTPKELNRLDVKNWSPTPLLLQKQIISALHSIAPKVDAIILMDQVSIPETGVITTKVLKAITSIVKQHPHLLILADSRLGLKNFPPVCLKMNAAELAALTGLRTKLKLKQVATSASALAKRHGQNCFITLAQNGILAASPDGTVAHLPALPVRGPIDIVGAGDAVTANLTAAIASHSTLREALELANAAASIVIHKLATTGTASANEIQNILYH</sequence>
<dbReference type="InterPro" id="IPR029056">
    <property type="entry name" value="Ribokinase-like"/>
</dbReference>
<accession>B9XFS9</accession>
<comment type="caution">
    <text evidence="2">The sequence shown here is derived from an EMBL/GenBank/DDBJ whole genome shotgun (WGS) entry which is preliminary data.</text>
</comment>
<dbReference type="Pfam" id="PF00294">
    <property type="entry name" value="PfkB"/>
    <property type="match status" value="1"/>
</dbReference>
<gene>
    <name evidence="2" type="ORF">Cflav_PD4464</name>
</gene>
<dbReference type="SUPFAM" id="SSF53613">
    <property type="entry name" value="Ribokinase-like"/>
    <property type="match status" value="1"/>
</dbReference>
<dbReference type="PANTHER" id="PTHR46969">
    <property type="entry name" value="BIFUNCTIONAL PROTEIN HLDE"/>
    <property type="match status" value="1"/>
</dbReference>
<dbReference type="AlphaFoldDB" id="B9XFS9"/>
<protein>
    <submittedName>
        <fullName evidence="2">PfkB domain protein</fullName>
    </submittedName>
</protein>
<dbReference type="GO" id="GO:0005829">
    <property type="term" value="C:cytosol"/>
    <property type="evidence" value="ECO:0007669"/>
    <property type="project" value="TreeGrafter"/>
</dbReference>
<organism evidence="2 3">
    <name type="scientific">Pedosphaera parvula (strain Ellin514)</name>
    <dbReference type="NCBI Taxonomy" id="320771"/>
    <lineage>
        <taxon>Bacteria</taxon>
        <taxon>Pseudomonadati</taxon>
        <taxon>Verrucomicrobiota</taxon>
        <taxon>Pedosphaerae</taxon>
        <taxon>Pedosphaerales</taxon>
        <taxon>Pedosphaeraceae</taxon>
        <taxon>Pedosphaera</taxon>
    </lineage>
</organism>
<feature type="domain" description="Carbohydrate kinase PfkB" evidence="1">
    <location>
        <begin position="18"/>
        <end position="326"/>
    </location>
</feature>
<name>B9XFS9_PEDPL</name>
<dbReference type="PANTHER" id="PTHR46969:SF1">
    <property type="entry name" value="BIFUNCTIONAL PROTEIN HLDE"/>
    <property type="match status" value="1"/>
</dbReference>
<dbReference type="STRING" id="320771.Cflav_PD4464"/>
<evidence type="ECO:0000313" key="2">
    <source>
        <dbReference type="EMBL" id="EEF61443.1"/>
    </source>
</evidence>
<keyword evidence="3" id="KW-1185">Reference proteome</keyword>
<evidence type="ECO:0000259" key="1">
    <source>
        <dbReference type="Pfam" id="PF00294"/>
    </source>
</evidence>
<proteinExistence type="predicted"/>
<dbReference type="RefSeq" id="WP_007414675.1">
    <property type="nucleotide sequence ID" value="NZ_ABOX02000010.1"/>
</dbReference>
<dbReference type="GO" id="GO:0033786">
    <property type="term" value="F:heptose-1-phosphate adenylyltransferase activity"/>
    <property type="evidence" value="ECO:0007669"/>
    <property type="project" value="TreeGrafter"/>
</dbReference>
<dbReference type="Proteomes" id="UP000003688">
    <property type="component" value="Unassembled WGS sequence"/>
</dbReference>
<dbReference type="EMBL" id="ABOX02000010">
    <property type="protein sequence ID" value="EEF61443.1"/>
    <property type="molecule type" value="Genomic_DNA"/>
</dbReference>